<gene>
    <name evidence="1" type="ORF">EKH83_20625</name>
</gene>
<dbReference type="RefSeq" id="WP_128771360.1">
    <property type="nucleotide sequence ID" value="NZ_RXOC01000020.1"/>
</dbReference>
<evidence type="ECO:0000313" key="2">
    <source>
        <dbReference type="Proteomes" id="UP000290848"/>
    </source>
</evidence>
<organism evidence="1 2">
    <name type="scientific">Arcticibacter tournemirensis</name>
    <dbReference type="NCBI Taxonomy" id="699437"/>
    <lineage>
        <taxon>Bacteria</taxon>
        <taxon>Pseudomonadati</taxon>
        <taxon>Bacteroidota</taxon>
        <taxon>Sphingobacteriia</taxon>
        <taxon>Sphingobacteriales</taxon>
        <taxon>Sphingobacteriaceae</taxon>
        <taxon>Arcticibacter</taxon>
    </lineage>
</organism>
<reference evidence="1 2" key="1">
    <citation type="submission" date="2018-12" db="EMBL/GenBank/DDBJ databases">
        <title>The Draft Genome Sequence of the Soil Bacterium Pedobacter tournemirensis R1.</title>
        <authorList>
            <person name="He J."/>
        </authorList>
    </citation>
    <scope>NUCLEOTIDE SEQUENCE [LARGE SCALE GENOMIC DNA]</scope>
    <source>
        <strain evidence="1 2">R1</strain>
    </source>
</reference>
<dbReference type="AlphaFoldDB" id="A0A4Q0M2R8"/>
<protein>
    <recommendedName>
        <fullName evidence="3">Peptidase C39-like domain-containing protein</fullName>
    </recommendedName>
</protein>
<accession>A0A4Q0M2R8</accession>
<dbReference type="Proteomes" id="UP000290848">
    <property type="component" value="Unassembled WGS sequence"/>
</dbReference>
<comment type="caution">
    <text evidence="1">The sequence shown here is derived from an EMBL/GenBank/DDBJ whole genome shotgun (WGS) entry which is preliminary data.</text>
</comment>
<evidence type="ECO:0008006" key="3">
    <source>
        <dbReference type="Google" id="ProtNLM"/>
    </source>
</evidence>
<name>A0A4Q0M2R8_9SPHI</name>
<evidence type="ECO:0000313" key="1">
    <source>
        <dbReference type="EMBL" id="RXF67177.1"/>
    </source>
</evidence>
<dbReference type="EMBL" id="RXOC01000020">
    <property type="protein sequence ID" value="RXF67177.1"/>
    <property type="molecule type" value="Genomic_DNA"/>
</dbReference>
<proteinExistence type="predicted"/>
<sequence length="192" mass="22176">MCLKIFYNLIFLLFFCGYSYGSAQRNPSFGGGDKKTLRDVALGHKQIYSFSCIPMSIEMILKFNNRVAPDYYDLQKDWKDKNDGTFSNFDGRTISGIKFKHQFNINRGDDFPFDSLFKTIDAELAAGRKVIVSLPSGRDFWHMFVIDSKMDGDDYLAFSRYYNDGNLVTKEYVKRSIRECGGTDILTYRVIN</sequence>